<reference evidence="1" key="1">
    <citation type="submission" date="2020-03" db="EMBL/GenBank/DDBJ databases">
        <title>The deep terrestrial virosphere.</title>
        <authorList>
            <person name="Holmfeldt K."/>
            <person name="Nilsson E."/>
            <person name="Simone D."/>
            <person name="Lopez-Fernandez M."/>
            <person name="Wu X."/>
            <person name="de Brujin I."/>
            <person name="Lundin D."/>
            <person name="Andersson A."/>
            <person name="Bertilsson S."/>
            <person name="Dopson M."/>
        </authorList>
    </citation>
    <scope>NUCLEOTIDE SEQUENCE</scope>
    <source>
        <strain evidence="2">MM415B00358</strain>
        <strain evidence="1">TM448A04268</strain>
    </source>
</reference>
<evidence type="ECO:0000313" key="2">
    <source>
        <dbReference type="EMBL" id="QJA66282.1"/>
    </source>
</evidence>
<proteinExistence type="predicted"/>
<gene>
    <name evidence="2" type="ORF">MM415B00358_0044</name>
    <name evidence="1" type="ORF">TM448A04268_0009</name>
</gene>
<name>A0A6H2A2L5_9ZZZZ</name>
<organism evidence="1">
    <name type="scientific">viral metagenome</name>
    <dbReference type="NCBI Taxonomy" id="1070528"/>
    <lineage>
        <taxon>unclassified sequences</taxon>
        <taxon>metagenomes</taxon>
        <taxon>organismal metagenomes</taxon>
    </lineage>
</organism>
<dbReference type="EMBL" id="MT144469">
    <property type="protein sequence ID" value="QJA54008.1"/>
    <property type="molecule type" value="Genomic_DNA"/>
</dbReference>
<dbReference type="EMBL" id="MT141552">
    <property type="protein sequence ID" value="QJA66282.1"/>
    <property type="molecule type" value="Genomic_DNA"/>
</dbReference>
<evidence type="ECO:0000313" key="1">
    <source>
        <dbReference type="EMBL" id="QJA54008.1"/>
    </source>
</evidence>
<accession>A0A6H2A2L5</accession>
<protein>
    <submittedName>
        <fullName evidence="1">Uncharacterized protein</fullName>
    </submittedName>
</protein>
<dbReference type="AlphaFoldDB" id="A0A6H2A2L5"/>
<sequence length="64" mass="7290">MQLGLKYVDIFKKSLQIDMETLGGAFQCDSVKGVRDYDRPLPRGRACYCEFSVIPIPVSEYNLD</sequence>